<organism evidence="1 2">
    <name type="scientific">Sphingomonas echinoides</name>
    <dbReference type="NCBI Taxonomy" id="59803"/>
    <lineage>
        <taxon>Bacteria</taxon>
        <taxon>Pseudomonadati</taxon>
        <taxon>Pseudomonadota</taxon>
        <taxon>Alphaproteobacteria</taxon>
        <taxon>Sphingomonadales</taxon>
        <taxon>Sphingomonadaceae</taxon>
        <taxon>Sphingomonas</taxon>
    </lineage>
</organism>
<dbReference type="EMBL" id="JAWXXV010000001">
    <property type="protein sequence ID" value="MDX5983809.1"/>
    <property type="molecule type" value="Genomic_DNA"/>
</dbReference>
<dbReference type="InterPro" id="IPR011009">
    <property type="entry name" value="Kinase-like_dom_sf"/>
</dbReference>
<keyword evidence="2" id="KW-1185">Reference proteome</keyword>
<dbReference type="Gene3D" id="3.40.50.300">
    <property type="entry name" value="P-loop containing nucleotide triphosphate hydrolases"/>
    <property type="match status" value="1"/>
</dbReference>
<sequence>MTSSPFSEPAPGAQTEILAFLESGAAFGLKSPPRRIDTHAAVVFLCPDRAWKLKRAVRLPYLDFSTPALRGIALAAELSLNRRTAPTLYRAVHPIRRGRTGRLSIGGAGETVDWLLEMTRFPDGALLDEMAAGGQIDDALLLRLADRVQRFHATEPIVRTGTAADDFRTVVEAALDRLGQFPKILDGAQFAQLDRDLRGRVTALAPLLDARAAAGRVRHGHGDLHLANIAVIDGEPTLFDCLEFDAELATTDVLYDLAFLVMDLWRRGLRRAANIVFNRYLDLSPEDEGGLALLPLFLATRAVIRAHVAATRSAQAAGDGALEREAKDYCALAADLITPMPPRLVAIGGLSGTGKSSVARNLGGDVGQPPGARILRTDVLRKRSVGAMPEQALPPAYYAPDVTEQVYRSLDRLAAAALAQGSAVIVDATFASRDQRDAIEIVARRGRVVFTGIWLEAEIDHRLARVAGRRDDASDANAAVVRNQAADAVGPLGDWHHVAADGALETVARAVQALEGPA</sequence>
<proteinExistence type="predicted"/>
<protein>
    <submittedName>
        <fullName evidence="1">AAA family ATPase</fullName>
    </submittedName>
</protein>
<evidence type="ECO:0000313" key="1">
    <source>
        <dbReference type="EMBL" id="MDX5983809.1"/>
    </source>
</evidence>
<dbReference type="SUPFAM" id="SSF52540">
    <property type="entry name" value="P-loop containing nucleoside triphosphate hydrolases"/>
    <property type="match status" value="1"/>
</dbReference>
<dbReference type="PANTHER" id="PTHR43883">
    <property type="entry name" value="SLR0207 PROTEIN"/>
    <property type="match status" value="1"/>
</dbReference>
<gene>
    <name evidence="1" type="ORF">SIL82_06010</name>
</gene>
<dbReference type="Pfam" id="PF13671">
    <property type="entry name" value="AAA_33"/>
    <property type="match status" value="1"/>
</dbReference>
<dbReference type="PANTHER" id="PTHR43883:SF1">
    <property type="entry name" value="GLUCONOKINASE"/>
    <property type="match status" value="1"/>
</dbReference>
<dbReference type="RefSeq" id="WP_010404404.1">
    <property type="nucleotide sequence ID" value="NZ_JAWXXV010000001.1"/>
</dbReference>
<dbReference type="Proteomes" id="UP001279660">
    <property type="component" value="Unassembled WGS sequence"/>
</dbReference>
<dbReference type="InterPro" id="IPR052732">
    <property type="entry name" value="Cell-binding_unc_protein"/>
</dbReference>
<dbReference type="InterPro" id="IPR027417">
    <property type="entry name" value="P-loop_NTPase"/>
</dbReference>
<accession>A0ABU4PIL2</accession>
<comment type="caution">
    <text evidence="1">The sequence shown here is derived from an EMBL/GenBank/DDBJ whole genome shotgun (WGS) entry which is preliminary data.</text>
</comment>
<reference evidence="1 2" key="1">
    <citation type="submission" date="2023-11" db="EMBL/GenBank/DDBJ databases">
        <title>MicrobeMod: A computational toolkit for identifying prokaryotic methylation and restriction-modification with nanopore sequencing.</title>
        <authorList>
            <person name="Crits-Christoph A."/>
            <person name="Kang S.C."/>
            <person name="Lee H."/>
            <person name="Ostrov N."/>
        </authorList>
    </citation>
    <scope>NUCLEOTIDE SEQUENCE [LARGE SCALE GENOMIC DNA]</scope>
    <source>
        <strain evidence="1 2">ATCC 14820</strain>
    </source>
</reference>
<evidence type="ECO:0000313" key="2">
    <source>
        <dbReference type="Proteomes" id="UP001279660"/>
    </source>
</evidence>
<name>A0ABU4PIL2_9SPHN</name>
<dbReference type="SUPFAM" id="SSF56112">
    <property type="entry name" value="Protein kinase-like (PK-like)"/>
    <property type="match status" value="1"/>
</dbReference>